<dbReference type="Proteomes" id="UP000701853">
    <property type="component" value="Chromosome 6"/>
</dbReference>
<accession>A0A8J6CWW6</accession>
<name>A0A8J6CWW6_9ROSI</name>
<dbReference type="AlphaFoldDB" id="A0A8J6CWW6"/>
<dbReference type="EMBL" id="JAHUZN010000006">
    <property type="protein sequence ID" value="KAG8490447.1"/>
    <property type="molecule type" value="Genomic_DNA"/>
</dbReference>
<evidence type="ECO:0000313" key="2">
    <source>
        <dbReference type="Proteomes" id="UP000701853"/>
    </source>
</evidence>
<reference evidence="1 2" key="1">
    <citation type="journal article" date="2021" name="bioRxiv">
        <title>The Gossypium anomalum genome as a resource for cotton improvement and evolutionary analysis of hybrid incompatibility.</title>
        <authorList>
            <person name="Grover C.E."/>
            <person name="Yuan D."/>
            <person name="Arick M.A."/>
            <person name="Miller E.R."/>
            <person name="Hu G."/>
            <person name="Peterson D.G."/>
            <person name="Wendel J.F."/>
            <person name="Udall J.A."/>
        </authorList>
    </citation>
    <scope>NUCLEOTIDE SEQUENCE [LARGE SCALE GENOMIC DNA]</scope>
    <source>
        <strain evidence="1">JFW-Udall</strain>
        <tissue evidence="1">Leaf</tissue>
    </source>
</reference>
<evidence type="ECO:0000313" key="1">
    <source>
        <dbReference type="EMBL" id="KAG8490447.1"/>
    </source>
</evidence>
<organism evidence="1 2">
    <name type="scientific">Gossypium anomalum</name>
    <dbReference type="NCBI Taxonomy" id="47600"/>
    <lineage>
        <taxon>Eukaryota</taxon>
        <taxon>Viridiplantae</taxon>
        <taxon>Streptophyta</taxon>
        <taxon>Embryophyta</taxon>
        <taxon>Tracheophyta</taxon>
        <taxon>Spermatophyta</taxon>
        <taxon>Magnoliopsida</taxon>
        <taxon>eudicotyledons</taxon>
        <taxon>Gunneridae</taxon>
        <taxon>Pentapetalae</taxon>
        <taxon>rosids</taxon>
        <taxon>malvids</taxon>
        <taxon>Malvales</taxon>
        <taxon>Malvaceae</taxon>
        <taxon>Malvoideae</taxon>
        <taxon>Gossypium</taxon>
    </lineage>
</organism>
<comment type="caution">
    <text evidence="1">The sequence shown here is derived from an EMBL/GenBank/DDBJ whole genome shotgun (WGS) entry which is preliminary data.</text>
</comment>
<sequence length="85" mass="9396">MRDALYLVYVSLINKDGSDNSKLRFLSFGGEEKKGAHSKHALGENHCSPLCRAIMETDGFTPLDERALTTQGNQAWVTYTTATCL</sequence>
<proteinExistence type="predicted"/>
<gene>
    <name evidence="1" type="ORF">CXB51_013644</name>
</gene>
<protein>
    <submittedName>
        <fullName evidence="1">Uncharacterized protein</fullName>
    </submittedName>
</protein>
<keyword evidence="2" id="KW-1185">Reference proteome</keyword>